<sequence>MPTDLKCLIDHRLSYAVVRITGTLDAAGAIRLHNGLLGCLAEQPEALIVDLTDMRLAPRQALSVFAAVARQAATWPQVPMFLCGPTPEVADLLGRGPVDWHTAVVRDVGTAVRSLAQDRAPVAATLAEDLLPVEGASRRAREMATEACLRWQLPTLAGPTCTVATELVNNVVAHAHTMMRLRLSARRRYVHIAVADGSTEPPVLRGDMPPAALWGHGLALVDAVAAHWGSLAIEGGKVVWATLDIRTRLRSDRLSAIHDQRRRSPESG</sequence>
<evidence type="ECO:0000313" key="3">
    <source>
        <dbReference type="Proteomes" id="UP000482800"/>
    </source>
</evidence>
<reference evidence="2 3" key="1">
    <citation type="submission" date="2020-03" db="EMBL/GenBank/DDBJ databases">
        <title>Whole genome shotgun sequence of Phytohabitans houttuyneae NBRC 108639.</title>
        <authorList>
            <person name="Komaki H."/>
            <person name="Tamura T."/>
        </authorList>
    </citation>
    <scope>NUCLEOTIDE SEQUENCE [LARGE SCALE GENOMIC DNA]</scope>
    <source>
        <strain evidence="2 3">NBRC 108639</strain>
    </source>
</reference>
<dbReference type="PROSITE" id="PS50801">
    <property type="entry name" value="STAS"/>
    <property type="match status" value="1"/>
</dbReference>
<dbReference type="CDD" id="cd16936">
    <property type="entry name" value="HATPase_RsbW-like"/>
    <property type="match status" value="1"/>
</dbReference>
<dbReference type="Pfam" id="PF01740">
    <property type="entry name" value="STAS"/>
    <property type="match status" value="1"/>
</dbReference>
<protein>
    <recommendedName>
        <fullName evidence="1">STAS domain-containing protein</fullName>
    </recommendedName>
</protein>
<reference evidence="2 3" key="2">
    <citation type="submission" date="2020-03" db="EMBL/GenBank/DDBJ databases">
        <authorList>
            <person name="Ichikawa N."/>
            <person name="Kimura A."/>
            <person name="Kitahashi Y."/>
            <person name="Uohara A."/>
        </authorList>
    </citation>
    <scope>NUCLEOTIDE SEQUENCE [LARGE SCALE GENOMIC DNA]</scope>
    <source>
        <strain evidence="2 3">NBRC 108639</strain>
    </source>
</reference>
<dbReference type="Proteomes" id="UP000482800">
    <property type="component" value="Unassembled WGS sequence"/>
</dbReference>
<dbReference type="CDD" id="cd07043">
    <property type="entry name" value="STAS_anti-anti-sigma_factors"/>
    <property type="match status" value="1"/>
</dbReference>
<dbReference type="Gene3D" id="3.30.565.10">
    <property type="entry name" value="Histidine kinase-like ATPase, C-terminal domain"/>
    <property type="match status" value="1"/>
</dbReference>
<dbReference type="InterPro" id="IPR036890">
    <property type="entry name" value="HATPase_C_sf"/>
</dbReference>
<dbReference type="AlphaFoldDB" id="A0A6V8KTF4"/>
<gene>
    <name evidence="2" type="ORF">Phou_080550</name>
</gene>
<dbReference type="Gene3D" id="3.30.750.24">
    <property type="entry name" value="STAS domain"/>
    <property type="match status" value="1"/>
</dbReference>
<proteinExistence type="predicted"/>
<keyword evidence="3" id="KW-1185">Reference proteome</keyword>
<evidence type="ECO:0000259" key="1">
    <source>
        <dbReference type="PROSITE" id="PS50801"/>
    </source>
</evidence>
<dbReference type="InterPro" id="IPR036513">
    <property type="entry name" value="STAS_dom_sf"/>
</dbReference>
<dbReference type="EMBL" id="BLPF01000003">
    <property type="protein sequence ID" value="GFJ83875.1"/>
    <property type="molecule type" value="Genomic_DNA"/>
</dbReference>
<organism evidence="2 3">
    <name type="scientific">Phytohabitans houttuyneae</name>
    <dbReference type="NCBI Taxonomy" id="1076126"/>
    <lineage>
        <taxon>Bacteria</taxon>
        <taxon>Bacillati</taxon>
        <taxon>Actinomycetota</taxon>
        <taxon>Actinomycetes</taxon>
        <taxon>Micromonosporales</taxon>
        <taxon>Micromonosporaceae</taxon>
    </lineage>
</organism>
<comment type="caution">
    <text evidence="2">The sequence shown here is derived from an EMBL/GenBank/DDBJ whole genome shotgun (WGS) entry which is preliminary data.</text>
</comment>
<dbReference type="PANTHER" id="PTHR35526">
    <property type="entry name" value="ANTI-SIGMA-F FACTOR RSBW-RELATED"/>
    <property type="match status" value="1"/>
</dbReference>
<feature type="domain" description="STAS" evidence="1">
    <location>
        <begin position="17"/>
        <end position="93"/>
    </location>
</feature>
<dbReference type="InterPro" id="IPR050267">
    <property type="entry name" value="Anti-sigma-factor_SerPK"/>
</dbReference>
<evidence type="ECO:0000313" key="2">
    <source>
        <dbReference type="EMBL" id="GFJ83875.1"/>
    </source>
</evidence>
<dbReference type="PANTHER" id="PTHR35526:SF3">
    <property type="entry name" value="ANTI-SIGMA-F FACTOR RSBW"/>
    <property type="match status" value="1"/>
</dbReference>
<dbReference type="InterPro" id="IPR002645">
    <property type="entry name" value="STAS_dom"/>
</dbReference>
<dbReference type="SUPFAM" id="SSF52091">
    <property type="entry name" value="SpoIIaa-like"/>
    <property type="match status" value="1"/>
</dbReference>
<dbReference type="SUPFAM" id="SSF55874">
    <property type="entry name" value="ATPase domain of HSP90 chaperone/DNA topoisomerase II/histidine kinase"/>
    <property type="match status" value="1"/>
</dbReference>
<name>A0A6V8KTF4_9ACTN</name>
<accession>A0A6V8KTF4</accession>
<dbReference type="RefSeq" id="WP_173066850.1">
    <property type="nucleotide sequence ID" value="NZ_BAABGO010000030.1"/>
</dbReference>